<dbReference type="AlphaFoldDB" id="A0A645DDP1"/>
<organism evidence="6">
    <name type="scientific">bioreactor metagenome</name>
    <dbReference type="NCBI Taxonomy" id="1076179"/>
    <lineage>
        <taxon>unclassified sequences</taxon>
        <taxon>metagenomes</taxon>
        <taxon>ecological metagenomes</taxon>
    </lineage>
</organism>
<dbReference type="Gene3D" id="1.25.40.390">
    <property type="match status" value="1"/>
</dbReference>
<evidence type="ECO:0000259" key="5">
    <source>
        <dbReference type="Pfam" id="PF07980"/>
    </source>
</evidence>
<evidence type="ECO:0000256" key="4">
    <source>
        <dbReference type="ARBA" id="ARBA00023237"/>
    </source>
</evidence>
<dbReference type="Pfam" id="PF07980">
    <property type="entry name" value="SusD_RagB"/>
    <property type="match status" value="1"/>
</dbReference>
<proteinExistence type="predicted"/>
<protein>
    <recommendedName>
        <fullName evidence="5">RagB/SusD domain-containing protein</fullName>
    </recommendedName>
</protein>
<accession>A0A645DDP1</accession>
<name>A0A645DDP1_9ZZZZ</name>
<dbReference type="SUPFAM" id="SSF48452">
    <property type="entry name" value="TPR-like"/>
    <property type="match status" value="1"/>
</dbReference>
<dbReference type="InterPro" id="IPR011990">
    <property type="entry name" value="TPR-like_helical_dom_sf"/>
</dbReference>
<keyword evidence="2" id="KW-0732">Signal</keyword>
<evidence type="ECO:0000256" key="2">
    <source>
        <dbReference type="ARBA" id="ARBA00022729"/>
    </source>
</evidence>
<gene>
    <name evidence="6" type="ORF">SDC9_134710</name>
</gene>
<dbReference type="GO" id="GO:0009279">
    <property type="term" value="C:cell outer membrane"/>
    <property type="evidence" value="ECO:0007669"/>
    <property type="project" value="UniProtKB-SubCell"/>
</dbReference>
<feature type="domain" description="RagB/SusD" evidence="5">
    <location>
        <begin position="9"/>
        <end position="154"/>
    </location>
</feature>
<sequence length="154" mass="18076">MNADPIKPSDQKHYNTHMRYTEIFLNYAEAANETWGPDNSDYGYTAKDVIAAIRKRAGIKQPDAYLMSVTDKETMRTLIQNERRLELCFEGFRFWDLRRWKKDLTEAVKGVHIDQGSYSYFTVEERVYNNDHMHYGPIPNNDVIKFGITQNAGW</sequence>
<keyword evidence="3" id="KW-0472">Membrane</keyword>
<reference evidence="6" key="1">
    <citation type="submission" date="2019-08" db="EMBL/GenBank/DDBJ databases">
        <authorList>
            <person name="Kucharzyk K."/>
            <person name="Murdoch R.W."/>
            <person name="Higgins S."/>
            <person name="Loffler F."/>
        </authorList>
    </citation>
    <scope>NUCLEOTIDE SEQUENCE</scope>
</reference>
<comment type="subcellular location">
    <subcellularLocation>
        <location evidence="1">Cell outer membrane</location>
    </subcellularLocation>
</comment>
<dbReference type="EMBL" id="VSSQ01035405">
    <property type="protein sequence ID" value="MPM87610.1"/>
    <property type="molecule type" value="Genomic_DNA"/>
</dbReference>
<evidence type="ECO:0000256" key="1">
    <source>
        <dbReference type="ARBA" id="ARBA00004442"/>
    </source>
</evidence>
<evidence type="ECO:0000256" key="3">
    <source>
        <dbReference type="ARBA" id="ARBA00023136"/>
    </source>
</evidence>
<dbReference type="InterPro" id="IPR012944">
    <property type="entry name" value="SusD_RagB_dom"/>
</dbReference>
<comment type="caution">
    <text evidence="6">The sequence shown here is derived from an EMBL/GenBank/DDBJ whole genome shotgun (WGS) entry which is preliminary data.</text>
</comment>
<evidence type="ECO:0000313" key="6">
    <source>
        <dbReference type="EMBL" id="MPM87610.1"/>
    </source>
</evidence>
<keyword evidence="4" id="KW-0998">Cell outer membrane</keyword>